<comment type="caution">
    <text evidence="7">The sequence shown here is derived from an EMBL/GenBank/DDBJ whole genome shotgun (WGS) entry which is preliminary data.</text>
</comment>
<dbReference type="Proteomes" id="UP000292855">
    <property type="component" value="Unassembled WGS sequence"/>
</dbReference>
<keyword evidence="8" id="KW-1185">Reference proteome</keyword>
<keyword evidence="5" id="KW-0998">Cell outer membrane</keyword>
<proteinExistence type="inferred from homology"/>
<evidence type="ECO:0000313" key="8">
    <source>
        <dbReference type="Proteomes" id="UP000292855"/>
    </source>
</evidence>
<keyword evidence="4" id="KW-0472">Membrane</keyword>
<feature type="domain" description="RagB/SusD" evidence="6">
    <location>
        <begin position="263"/>
        <end position="587"/>
    </location>
</feature>
<evidence type="ECO:0000256" key="1">
    <source>
        <dbReference type="ARBA" id="ARBA00004442"/>
    </source>
</evidence>
<gene>
    <name evidence="7" type="ORF">EWE74_10950</name>
</gene>
<organism evidence="7 8">
    <name type="scientific">Sphingobacterium corticibacterium</name>
    <dbReference type="NCBI Taxonomy" id="2484746"/>
    <lineage>
        <taxon>Bacteria</taxon>
        <taxon>Pseudomonadati</taxon>
        <taxon>Bacteroidota</taxon>
        <taxon>Sphingobacteriia</taxon>
        <taxon>Sphingobacteriales</taxon>
        <taxon>Sphingobacteriaceae</taxon>
        <taxon>Sphingobacterium</taxon>
    </lineage>
</organism>
<dbReference type="InterPro" id="IPR011990">
    <property type="entry name" value="TPR-like_helical_dom_sf"/>
</dbReference>
<accession>A0A4Q6XSF2</accession>
<sequence length="587" mass="66777">MKRYLFYLCLVAIASSCNKLEQEPKSTVSKEAVFNTESGLKLYSNSFYTILPTSNDILRGDNMSDFVARKDVPNFFRAGAFGPRQSTGWTWTDLRNINYFLENNISENVPTEIRENYNGIARLFRALFYFEKVKRFGNVPWIDRTLSTEDELLTSGRDPRELVMNEVLKDLDYAIAHITALSDPTRTRMTKTVAQSIKSRICLFEGTFRKYHEGLGLKSTADFWLEEAATAAQAVMDAQQYSLVSSSTETSYRDLFIQQGVNNETILNIAYSVELGVYHDANWYYTSASYGDRLSFTRKFIHTYLNINGTPFTNDPAYQTQTFQQETTGRDKRLQQTIRTAGYTRVNGGQPVLTPPTFSHTYTGYQPIKWVEADVSLDGGVRNATNIPIIRYAEVLLNYAEAKAELGEMSDADWAGTIGLLRRRAGITGGLDSKPTTIDSYLRSAYFPGIDDPAILEVRRERGIELALEGHRFYDVVRWRRGELFKETWQGMYVPALNTAYDLNSDGKNDVAFVTSNPANPETGVMYVNVASTVNGQTNNMILENGNSGEIIWMRTIPRIWEDRMYLYPIPENDYIMNPNLGQNPNW</sequence>
<dbReference type="AlphaFoldDB" id="A0A4Q6XSF2"/>
<evidence type="ECO:0000313" key="7">
    <source>
        <dbReference type="EMBL" id="RZF59669.1"/>
    </source>
</evidence>
<comment type="subcellular location">
    <subcellularLocation>
        <location evidence="1">Cell outer membrane</location>
    </subcellularLocation>
</comment>
<dbReference type="Gene3D" id="1.25.40.390">
    <property type="match status" value="1"/>
</dbReference>
<dbReference type="SUPFAM" id="SSF48452">
    <property type="entry name" value="TPR-like"/>
    <property type="match status" value="1"/>
</dbReference>
<evidence type="ECO:0000256" key="4">
    <source>
        <dbReference type="ARBA" id="ARBA00023136"/>
    </source>
</evidence>
<evidence type="ECO:0000256" key="2">
    <source>
        <dbReference type="ARBA" id="ARBA00006275"/>
    </source>
</evidence>
<protein>
    <submittedName>
        <fullName evidence="7">RagB/SusD family nutrient uptake outer membrane protein</fullName>
    </submittedName>
</protein>
<keyword evidence="3" id="KW-0732">Signal</keyword>
<name>A0A4Q6XSF2_9SPHI</name>
<dbReference type="RefSeq" id="WP_130141588.1">
    <property type="nucleotide sequence ID" value="NZ_SGIT01000002.1"/>
</dbReference>
<dbReference type="Pfam" id="PF07980">
    <property type="entry name" value="SusD_RagB"/>
    <property type="match status" value="1"/>
</dbReference>
<evidence type="ECO:0000256" key="5">
    <source>
        <dbReference type="ARBA" id="ARBA00023237"/>
    </source>
</evidence>
<dbReference type="EMBL" id="SGIT01000002">
    <property type="protein sequence ID" value="RZF59669.1"/>
    <property type="molecule type" value="Genomic_DNA"/>
</dbReference>
<reference evidence="7 8" key="1">
    <citation type="submission" date="2019-02" db="EMBL/GenBank/DDBJ databases">
        <authorList>
            <person name="Li Y."/>
        </authorList>
    </citation>
    <scope>NUCLEOTIDE SEQUENCE [LARGE SCALE GENOMIC DNA]</scope>
    <source>
        <strain evidence="7 8">30C10-4-7</strain>
    </source>
</reference>
<dbReference type="OrthoDB" id="5694214at2"/>
<dbReference type="InterPro" id="IPR041662">
    <property type="entry name" value="SusD-like_2"/>
</dbReference>
<comment type="similarity">
    <text evidence="2">Belongs to the SusD family.</text>
</comment>
<evidence type="ECO:0000256" key="3">
    <source>
        <dbReference type="ARBA" id="ARBA00022729"/>
    </source>
</evidence>
<evidence type="ECO:0000259" key="6">
    <source>
        <dbReference type="Pfam" id="PF07980"/>
    </source>
</evidence>
<dbReference type="Pfam" id="PF12771">
    <property type="entry name" value="SusD-like_2"/>
    <property type="match status" value="1"/>
</dbReference>
<dbReference type="InterPro" id="IPR012944">
    <property type="entry name" value="SusD_RagB_dom"/>
</dbReference>
<dbReference type="GO" id="GO:0009279">
    <property type="term" value="C:cell outer membrane"/>
    <property type="evidence" value="ECO:0007669"/>
    <property type="project" value="UniProtKB-SubCell"/>
</dbReference>
<dbReference type="PROSITE" id="PS51257">
    <property type="entry name" value="PROKAR_LIPOPROTEIN"/>
    <property type="match status" value="1"/>
</dbReference>